<dbReference type="OrthoDB" id="1283970at2759"/>
<evidence type="ECO:0000256" key="4">
    <source>
        <dbReference type="ARBA" id="ARBA00022614"/>
    </source>
</evidence>
<dbReference type="InterPro" id="IPR027417">
    <property type="entry name" value="P-loop_NTPase"/>
</dbReference>
<protein>
    <submittedName>
        <fullName evidence="11">Disease resistance protein RGH3</fullName>
    </submittedName>
</protein>
<feature type="domain" description="NB-ARC" evidence="9">
    <location>
        <begin position="13"/>
        <end position="103"/>
    </location>
</feature>
<dbReference type="InterPro" id="IPR002182">
    <property type="entry name" value="NB-ARC"/>
</dbReference>
<comment type="caution">
    <text evidence="11">The sequence shown here is derived from an EMBL/GenBank/DDBJ whole genome shotgun (WGS) entry which is preliminary data.</text>
</comment>
<evidence type="ECO:0000256" key="1">
    <source>
        <dbReference type="ARBA" id="ARBA00004496"/>
    </source>
</evidence>
<dbReference type="Gene3D" id="1.10.8.430">
    <property type="entry name" value="Helical domain of apoptotic protease-activating factors"/>
    <property type="match status" value="1"/>
</dbReference>
<dbReference type="EMBL" id="BKCP01010626">
    <property type="protein sequence ID" value="GER53551.1"/>
    <property type="molecule type" value="Genomic_DNA"/>
</dbReference>
<evidence type="ECO:0000259" key="10">
    <source>
        <dbReference type="Pfam" id="PF23559"/>
    </source>
</evidence>
<evidence type="ECO:0000256" key="3">
    <source>
        <dbReference type="ARBA" id="ARBA00022490"/>
    </source>
</evidence>
<proteinExistence type="inferred from homology"/>
<comment type="similarity">
    <text evidence="2">Belongs to the disease resistance NB-LRR family.</text>
</comment>
<dbReference type="Pfam" id="PF00931">
    <property type="entry name" value="NB-ARC"/>
    <property type="match status" value="1"/>
</dbReference>
<dbReference type="InterPro" id="IPR044974">
    <property type="entry name" value="Disease_R_plants"/>
</dbReference>
<sequence>MLQVLRCFETIGSEDSEHELGLKLYQSLFNRRYLIVMDDIWDTDVWDGVNHFFPDNNNGSRVLITTRPSNVALQLDGQDYVQMRFLKVEESWNLLRGCVFQEQGCPPELEEIGKEIARKCGGLPLSIVVIGGLLAKSEKTRKNWQHVLENLTSIVNLEEDERCFRILQLSYNQLPVHLKPCFLYMGMFPEDHEIRVPTLLKLWVDEGLVKPVAGKSLETIAREVYLNGLVIRNLILFHSMGNREFTSIYNCVA</sequence>
<evidence type="ECO:0000256" key="5">
    <source>
        <dbReference type="ARBA" id="ARBA00022737"/>
    </source>
</evidence>
<evidence type="ECO:0000256" key="7">
    <source>
        <dbReference type="ARBA" id="ARBA00022821"/>
    </source>
</evidence>
<dbReference type="PRINTS" id="PR00364">
    <property type="entry name" value="DISEASERSIST"/>
</dbReference>
<comment type="subcellular location">
    <subcellularLocation>
        <location evidence="1">Cytoplasm</location>
    </subcellularLocation>
</comment>
<keyword evidence="3" id="KW-0963">Cytoplasm</keyword>
<keyword evidence="4" id="KW-0433">Leucine-rich repeat</keyword>
<dbReference type="PANTHER" id="PTHR23155">
    <property type="entry name" value="DISEASE RESISTANCE PROTEIN RP"/>
    <property type="match status" value="1"/>
</dbReference>
<dbReference type="InterPro" id="IPR058922">
    <property type="entry name" value="WHD_DRP"/>
</dbReference>
<dbReference type="GO" id="GO:0098542">
    <property type="term" value="P:defense response to other organism"/>
    <property type="evidence" value="ECO:0007669"/>
    <property type="project" value="TreeGrafter"/>
</dbReference>
<keyword evidence="7" id="KW-0611">Plant defense</keyword>
<dbReference type="Pfam" id="PF23559">
    <property type="entry name" value="WHD_DRP"/>
    <property type="match status" value="1"/>
</dbReference>
<keyword evidence="12" id="KW-1185">Reference proteome</keyword>
<keyword evidence="8" id="KW-0067">ATP-binding</keyword>
<reference evidence="12" key="1">
    <citation type="journal article" date="2019" name="Curr. Biol.">
        <title>Genome Sequence of Striga asiatica Provides Insight into the Evolution of Plant Parasitism.</title>
        <authorList>
            <person name="Yoshida S."/>
            <person name="Kim S."/>
            <person name="Wafula E.K."/>
            <person name="Tanskanen J."/>
            <person name="Kim Y.M."/>
            <person name="Honaas L."/>
            <person name="Yang Z."/>
            <person name="Spallek T."/>
            <person name="Conn C.E."/>
            <person name="Ichihashi Y."/>
            <person name="Cheong K."/>
            <person name="Cui S."/>
            <person name="Der J.P."/>
            <person name="Gundlach H."/>
            <person name="Jiao Y."/>
            <person name="Hori C."/>
            <person name="Ishida J.K."/>
            <person name="Kasahara H."/>
            <person name="Kiba T."/>
            <person name="Kim M.S."/>
            <person name="Koo N."/>
            <person name="Laohavisit A."/>
            <person name="Lee Y.H."/>
            <person name="Lumba S."/>
            <person name="McCourt P."/>
            <person name="Mortimer J.C."/>
            <person name="Mutuku J.M."/>
            <person name="Nomura T."/>
            <person name="Sasaki-Sekimoto Y."/>
            <person name="Seto Y."/>
            <person name="Wang Y."/>
            <person name="Wakatake T."/>
            <person name="Sakakibara H."/>
            <person name="Demura T."/>
            <person name="Yamaguchi S."/>
            <person name="Yoneyama K."/>
            <person name="Manabe R.I."/>
            <person name="Nelson D.C."/>
            <person name="Schulman A.H."/>
            <person name="Timko M.P."/>
            <person name="dePamphilis C.W."/>
            <person name="Choi D."/>
            <person name="Shirasu K."/>
        </authorList>
    </citation>
    <scope>NUCLEOTIDE SEQUENCE [LARGE SCALE GENOMIC DNA]</scope>
    <source>
        <strain evidence="12">cv. UVA1</strain>
    </source>
</reference>
<dbReference type="GO" id="GO:0005737">
    <property type="term" value="C:cytoplasm"/>
    <property type="evidence" value="ECO:0007669"/>
    <property type="project" value="UniProtKB-SubCell"/>
</dbReference>
<dbReference type="InterPro" id="IPR042197">
    <property type="entry name" value="Apaf_helical"/>
</dbReference>
<accession>A0A5A7RB61</accession>
<keyword evidence="5" id="KW-0677">Repeat</keyword>
<evidence type="ECO:0000256" key="8">
    <source>
        <dbReference type="ARBA" id="ARBA00022840"/>
    </source>
</evidence>
<evidence type="ECO:0000259" key="9">
    <source>
        <dbReference type="Pfam" id="PF00931"/>
    </source>
</evidence>
<name>A0A5A7RB61_STRAF</name>
<evidence type="ECO:0000256" key="6">
    <source>
        <dbReference type="ARBA" id="ARBA00022741"/>
    </source>
</evidence>
<dbReference type="GO" id="GO:0043531">
    <property type="term" value="F:ADP binding"/>
    <property type="evidence" value="ECO:0007669"/>
    <property type="project" value="InterPro"/>
</dbReference>
<dbReference type="FunFam" id="1.10.8.430:FF:000003">
    <property type="entry name" value="Probable disease resistance protein At5g66910"/>
    <property type="match status" value="1"/>
</dbReference>
<evidence type="ECO:0000313" key="12">
    <source>
        <dbReference type="Proteomes" id="UP000325081"/>
    </source>
</evidence>
<dbReference type="SUPFAM" id="SSF52540">
    <property type="entry name" value="P-loop containing nucleoside triphosphate hydrolases"/>
    <property type="match status" value="1"/>
</dbReference>
<dbReference type="InterPro" id="IPR036388">
    <property type="entry name" value="WH-like_DNA-bd_sf"/>
</dbReference>
<dbReference type="AlphaFoldDB" id="A0A5A7RB61"/>
<evidence type="ECO:0000256" key="2">
    <source>
        <dbReference type="ARBA" id="ARBA00008894"/>
    </source>
</evidence>
<dbReference type="Gene3D" id="3.40.50.300">
    <property type="entry name" value="P-loop containing nucleotide triphosphate hydrolases"/>
    <property type="match status" value="1"/>
</dbReference>
<gene>
    <name evidence="11" type="ORF">STAS_31080</name>
</gene>
<feature type="domain" description="Disease resistance protein winged helix" evidence="10">
    <location>
        <begin position="187"/>
        <end position="241"/>
    </location>
</feature>
<dbReference type="Proteomes" id="UP000325081">
    <property type="component" value="Unassembled WGS sequence"/>
</dbReference>
<keyword evidence="6" id="KW-0547">Nucleotide-binding</keyword>
<dbReference type="Gene3D" id="1.10.10.10">
    <property type="entry name" value="Winged helix-like DNA-binding domain superfamily/Winged helix DNA-binding domain"/>
    <property type="match status" value="1"/>
</dbReference>
<organism evidence="11 12">
    <name type="scientific">Striga asiatica</name>
    <name type="common">Asiatic witchweed</name>
    <name type="synonym">Buchnera asiatica</name>
    <dbReference type="NCBI Taxonomy" id="4170"/>
    <lineage>
        <taxon>Eukaryota</taxon>
        <taxon>Viridiplantae</taxon>
        <taxon>Streptophyta</taxon>
        <taxon>Embryophyta</taxon>
        <taxon>Tracheophyta</taxon>
        <taxon>Spermatophyta</taxon>
        <taxon>Magnoliopsida</taxon>
        <taxon>eudicotyledons</taxon>
        <taxon>Gunneridae</taxon>
        <taxon>Pentapetalae</taxon>
        <taxon>asterids</taxon>
        <taxon>lamiids</taxon>
        <taxon>Lamiales</taxon>
        <taxon>Orobanchaceae</taxon>
        <taxon>Buchnereae</taxon>
        <taxon>Striga</taxon>
    </lineage>
</organism>
<dbReference type="PANTHER" id="PTHR23155:SF1152">
    <property type="entry name" value="AAA+ ATPASE DOMAIN-CONTAINING PROTEIN"/>
    <property type="match status" value="1"/>
</dbReference>
<evidence type="ECO:0000313" key="11">
    <source>
        <dbReference type="EMBL" id="GER53551.1"/>
    </source>
</evidence>